<evidence type="ECO:0000313" key="3">
    <source>
        <dbReference type="Proteomes" id="UP000279968"/>
    </source>
</evidence>
<gene>
    <name evidence="2" type="ORF">D7193_21175</name>
</gene>
<evidence type="ECO:0000256" key="1">
    <source>
        <dbReference type="SAM" id="MobiDB-lite"/>
    </source>
</evidence>
<feature type="compositionally biased region" description="Basic and acidic residues" evidence="1">
    <location>
        <begin position="206"/>
        <end position="264"/>
    </location>
</feature>
<accession>A0A3B0A247</accession>
<evidence type="ECO:0000313" key="2">
    <source>
        <dbReference type="EMBL" id="RKN54480.1"/>
    </source>
</evidence>
<feature type="compositionally biased region" description="Basic and acidic residues" evidence="1">
    <location>
        <begin position="414"/>
        <end position="438"/>
    </location>
</feature>
<organism evidence="2 3">
    <name type="scientific">Micromonospora costi</name>
    <dbReference type="NCBI Taxonomy" id="1530042"/>
    <lineage>
        <taxon>Bacteria</taxon>
        <taxon>Bacillati</taxon>
        <taxon>Actinomycetota</taxon>
        <taxon>Actinomycetes</taxon>
        <taxon>Micromonosporales</taxon>
        <taxon>Micromonosporaceae</taxon>
        <taxon>Micromonospora</taxon>
    </lineage>
</organism>
<protein>
    <submittedName>
        <fullName evidence="2">Uncharacterized protein</fullName>
    </submittedName>
</protein>
<feature type="compositionally biased region" description="Basic and acidic residues" evidence="1">
    <location>
        <begin position="336"/>
        <end position="366"/>
    </location>
</feature>
<feature type="compositionally biased region" description="Gly residues" evidence="1">
    <location>
        <begin position="163"/>
        <end position="173"/>
    </location>
</feature>
<name>A0A3B0A247_9ACTN</name>
<feature type="compositionally biased region" description="Basic and acidic residues" evidence="1">
    <location>
        <begin position="176"/>
        <end position="188"/>
    </location>
</feature>
<feature type="region of interest" description="Disordered" evidence="1">
    <location>
        <begin position="44"/>
        <end position="446"/>
    </location>
</feature>
<feature type="compositionally biased region" description="Low complexity" evidence="1">
    <location>
        <begin position="49"/>
        <end position="60"/>
    </location>
</feature>
<dbReference type="EMBL" id="RBAN01000003">
    <property type="protein sequence ID" value="RKN54480.1"/>
    <property type="molecule type" value="Genomic_DNA"/>
</dbReference>
<comment type="caution">
    <text evidence="2">The sequence shown here is derived from an EMBL/GenBank/DDBJ whole genome shotgun (WGS) entry which is preliminary data.</text>
</comment>
<dbReference type="Proteomes" id="UP000279968">
    <property type="component" value="Unassembled WGS sequence"/>
</dbReference>
<keyword evidence="3" id="KW-1185">Reference proteome</keyword>
<feature type="compositionally biased region" description="Basic and acidic residues" evidence="1">
    <location>
        <begin position="301"/>
        <end position="328"/>
    </location>
</feature>
<proteinExistence type="predicted"/>
<sequence length="446" mass="48970">MEQLRRELRGEIVAAAQRGNQALDQAQRAQEAVAAVRRRLDATGAALSGAEEPAGAGRARVSVPEPDEDAPPARSRAASAQYGAERPAAGVYGAERAGSAEYGGERGAAAPPGVYGASRPPEQDSRPEPAPRPVGMVRHTETVHVTTRHTIVDGGHSEPTGVRYGGGYTGGWSPGADERSWGGAEDRWSGAGSGPEERSWSGYAGADERSHQGDERSRPGDERRWAAYGDSRDEPGWDDPREDRGWAGRRDERSWSAPAEERSWPRQRGGAGEAGWDDPEERADRPAQPDDTGQYWSQLRAGDRWASVRDDDRGQELRMGERRAEVHADASGTEYRVADRWASVRRDEPRRDEPRWDDPPRDEPRTYGRGGDAGRRAGWAEPEERAALPAGGVPVPDEWRPPRQRGYQSAPDVEPERVGRRARADEDHYGYPPHDDAPRAGGTRWR</sequence>
<reference evidence="2 3" key="1">
    <citation type="journal article" date="2015" name="Int. J. Syst. Evol. Microbiol.">
        <title>Micromonospora costi sp. nov., isolated from a leaf of Costus speciosus.</title>
        <authorList>
            <person name="Thawai C."/>
        </authorList>
    </citation>
    <scope>NUCLEOTIDE SEQUENCE [LARGE SCALE GENOMIC DNA]</scope>
    <source>
        <strain evidence="2 3">CS1-12</strain>
    </source>
</reference>
<dbReference type="AlphaFoldDB" id="A0A3B0A247"/>